<dbReference type="PANTHER" id="PTHR28208:SF3">
    <property type="entry name" value="PHOSPHATIDATE PHOSPHATASE APP1"/>
    <property type="match status" value="1"/>
</dbReference>
<dbReference type="RefSeq" id="WP_160605160.1">
    <property type="nucleotide sequence ID" value="NZ_WTYX01000002.1"/>
</dbReference>
<dbReference type="AlphaFoldDB" id="A0A845A1G6"/>
<keyword evidence="3" id="KW-1185">Reference proteome</keyword>
<organism evidence="2 3">
    <name type="scientific">Pontixanthobacter aquaemixtae</name>
    <dbReference type="NCBI Taxonomy" id="1958940"/>
    <lineage>
        <taxon>Bacteria</taxon>
        <taxon>Pseudomonadati</taxon>
        <taxon>Pseudomonadota</taxon>
        <taxon>Alphaproteobacteria</taxon>
        <taxon>Sphingomonadales</taxon>
        <taxon>Erythrobacteraceae</taxon>
        <taxon>Pontixanthobacter</taxon>
    </lineage>
</organism>
<dbReference type="OrthoDB" id="9789875at2"/>
<proteinExistence type="predicted"/>
<accession>A0A845A1G6</accession>
<dbReference type="EMBL" id="WTYX01000002">
    <property type="protein sequence ID" value="MXO91489.1"/>
    <property type="molecule type" value="Genomic_DNA"/>
</dbReference>
<evidence type="ECO:0000313" key="3">
    <source>
        <dbReference type="Proteomes" id="UP000442714"/>
    </source>
</evidence>
<evidence type="ECO:0000259" key="1">
    <source>
        <dbReference type="Pfam" id="PF09949"/>
    </source>
</evidence>
<name>A0A845A1G6_9SPHN</name>
<reference evidence="2 3" key="1">
    <citation type="submission" date="2019-12" db="EMBL/GenBank/DDBJ databases">
        <title>Genomic-based taxomic classification of the family Erythrobacteraceae.</title>
        <authorList>
            <person name="Xu L."/>
        </authorList>
    </citation>
    <scope>NUCLEOTIDE SEQUENCE [LARGE SCALE GENOMIC DNA]</scope>
    <source>
        <strain evidence="2 3">KCTC 52763</strain>
    </source>
</reference>
<feature type="domain" description="Phosphatidate phosphatase APP1 catalytic" evidence="1">
    <location>
        <begin position="134"/>
        <end position="303"/>
    </location>
</feature>
<dbReference type="InterPro" id="IPR019236">
    <property type="entry name" value="APP1_cat"/>
</dbReference>
<evidence type="ECO:0000313" key="2">
    <source>
        <dbReference type="EMBL" id="MXO91489.1"/>
    </source>
</evidence>
<dbReference type="PANTHER" id="PTHR28208">
    <property type="entry name" value="PHOSPHATIDATE PHOSPHATASE APP1"/>
    <property type="match status" value="1"/>
</dbReference>
<gene>
    <name evidence="2" type="ORF">GRI41_11685</name>
</gene>
<dbReference type="InterPro" id="IPR052935">
    <property type="entry name" value="Mg2+_PAP"/>
</dbReference>
<dbReference type="Pfam" id="PF09949">
    <property type="entry name" value="APP1_cat"/>
    <property type="match status" value="1"/>
</dbReference>
<dbReference type="Proteomes" id="UP000442714">
    <property type="component" value="Unassembled WGS sequence"/>
</dbReference>
<protein>
    <submittedName>
        <fullName evidence="2">DUF2183 domain-containing protein</fullName>
    </submittedName>
</protein>
<dbReference type="GO" id="GO:0008195">
    <property type="term" value="F:phosphatidate phosphatase activity"/>
    <property type="evidence" value="ECO:0007669"/>
    <property type="project" value="InterPro"/>
</dbReference>
<comment type="caution">
    <text evidence="2">The sequence shown here is derived from an EMBL/GenBank/DDBJ whole genome shotgun (WGS) entry which is preliminary data.</text>
</comment>
<sequence>MPLLRGAPVRVQPYFGYRNQRRLVISARALRSGKEDFSRGGRWQAMRTMLAQFASREAAGVAVTLVAKMPGGSAVRHEAVTDKEGFVHFRIDLDHCQLPAKPMWEVITLRWATRDGAQYAEGHVLAPAANAQLGVISDIDDTIIETGITGSFRAIVRNWKRILAQMPDERLHVPGVDTFYAALGGGAVLQDSSNQGKSVPTLTRRPFFYVSSSPWNLFSYLVAFKKSRKLPLGPIMLRDWGFNRDTFGSASHGAHKREAIAAILGAYPDMRFALIGDDTQGDLVAYGNIVRNYPGRIAAVFIRTAGEDFTASEEEARSHIIASGVPLWLGSGYASGQAFLREAGLASDSDAAQIVTTIDKAHKASGTAA</sequence>